<evidence type="ECO:0000259" key="3">
    <source>
        <dbReference type="Pfam" id="PF13968"/>
    </source>
</evidence>
<evidence type="ECO:0000256" key="1">
    <source>
        <dbReference type="SAM" id="MobiDB-lite"/>
    </source>
</evidence>
<protein>
    <recommendedName>
        <fullName evidence="3">DUF4220 domain-containing protein</fullName>
    </recommendedName>
</protein>
<dbReference type="InterPro" id="IPR025315">
    <property type="entry name" value="DUF4220"/>
</dbReference>
<feature type="transmembrane region" description="Helical" evidence="2">
    <location>
        <begin position="132"/>
        <end position="152"/>
    </location>
</feature>
<keyword evidence="2" id="KW-1133">Transmembrane helix</keyword>
<keyword evidence="2" id="KW-0812">Transmembrane</keyword>
<feature type="transmembrane region" description="Helical" evidence="2">
    <location>
        <begin position="158"/>
        <end position="176"/>
    </location>
</feature>
<name>A0AAE0EBF3_9ROSI</name>
<organism evidence="4 5">
    <name type="scientific">Dipteronia sinensis</name>
    <dbReference type="NCBI Taxonomy" id="43782"/>
    <lineage>
        <taxon>Eukaryota</taxon>
        <taxon>Viridiplantae</taxon>
        <taxon>Streptophyta</taxon>
        <taxon>Embryophyta</taxon>
        <taxon>Tracheophyta</taxon>
        <taxon>Spermatophyta</taxon>
        <taxon>Magnoliopsida</taxon>
        <taxon>eudicotyledons</taxon>
        <taxon>Gunneridae</taxon>
        <taxon>Pentapetalae</taxon>
        <taxon>rosids</taxon>
        <taxon>malvids</taxon>
        <taxon>Sapindales</taxon>
        <taxon>Sapindaceae</taxon>
        <taxon>Hippocastanoideae</taxon>
        <taxon>Acereae</taxon>
        <taxon>Dipteronia</taxon>
    </lineage>
</organism>
<feature type="transmembrane region" description="Helical" evidence="2">
    <location>
        <begin position="66"/>
        <end position="87"/>
    </location>
</feature>
<dbReference type="EMBL" id="JANJYJ010000004">
    <property type="protein sequence ID" value="KAK3220315.1"/>
    <property type="molecule type" value="Genomic_DNA"/>
</dbReference>
<evidence type="ECO:0000256" key="2">
    <source>
        <dbReference type="SAM" id="Phobius"/>
    </source>
</evidence>
<dbReference type="Pfam" id="PF13968">
    <property type="entry name" value="DUF4220"/>
    <property type="match status" value="1"/>
</dbReference>
<reference evidence="4" key="1">
    <citation type="journal article" date="2023" name="Plant J.">
        <title>Genome sequences and population genomics provide insights into the demographic history, inbreeding, and mutation load of two 'living fossil' tree species of Dipteronia.</title>
        <authorList>
            <person name="Feng Y."/>
            <person name="Comes H.P."/>
            <person name="Chen J."/>
            <person name="Zhu S."/>
            <person name="Lu R."/>
            <person name="Zhang X."/>
            <person name="Li P."/>
            <person name="Qiu J."/>
            <person name="Olsen K.M."/>
            <person name="Qiu Y."/>
        </authorList>
    </citation>
    <scope>NUCLEOTIDE SEQUENCE</scope>
    <source>
        <strain evidence="4">NBL</strain>
    </source>
</reference>
<evidence type="ECO:0000313" key="5">
    <source>
        <dbReference type="Proteomes" id="UP001281410"/>
    </source>
</evidence>
<sequence>MGSSIFFSSLIFKGRRSGMQLFPEKIIQFWNGWEVRVLILLSLLLQIILVIFGSRRKFTARIWTRVLVWSAYLTADWVATVALGCLASSEADSKDNSSKQNNVVQAFWAPFLLLHLGGPDTITAYSLEDNELWLRHFLGLVVQVGVAFYVYIRVWSNTALTYIFIPMFIAGMIKYGERNVVLRSSSSQRFKDSLLSNPDPGPDFIKMKNKMNRHYKERVHRPYDTSSTDTDPPLESLEAAPAPPNERRISNLFSRGNRRSGADYQLQNPTTATVLPPEDLRTGANNIEVAYFLFKRFRYLFADLILSYYERKDSYSKIENKSAKDAFELVAVELGFMYDLLYTKASIFYSQFGVFFRFISLCCSVSALVTFSIIINSHSYSQIDVSITYILLVGAVVLEVYAFITIFFSDWTKLLFIKSCNSLVSTTCPCHAILANHKRWSGSMAQYNLISSCLRKVQPTFIGIHNLPWIGELLDKYWYLTWEDVNDDLQITIFSQLLEKSNEIKDDRFSIESCQKLLAHRGDNVIEKRYGPLHQFRWSINDVEFDHSLLLWHIATDICYNSEDAANKLDLKCRISKCLSDYLLYLLVFCPSMLPEGIGEIKYRDTHAEALRFFLDEEIFFVEVMKFGFGFCFQRVERKKRYIKIEDACKTLLGVHFGDAEEQIKGDRTQSVLFYGSRLARQLQSLDERWEIIVKCWWKC</sequence>
<keyword evidence="5" id="KW-1185">Reference proteome</keyword>
<accession>A0AAE0EBF3</accession>
<dbReference type="Proteomes" id="UP001281410">
    <property type="component" value="Unassembled WGS sequence"/>
</dbReference>
<feature type="transmembrane region" description="Helical" evidence="2">
    <location>
        <begin position="35"/>
        <end position="54"/>
    </location>
</feature>
<feature type="transmembrane region" description="Helical" evidence="2">
    <location>
        <begin position="354"/>
        <end position="375"/>
    </location>
</feature>
<feature type="domain" description="DUF4220" evidence="3">
    <location>
        <begin position="69"/>
        <end position="451"/>
    </location>
</feature>
<dbReference type="PANTHER" id="PTHR31325">
    <property type="entry name" value="OS01G0798800 PROTEIN-RELATED"/>
    <property type="match status" value="1"/>
</dbReference>
<evidence type="ECO:0000313" key="4">
    <source>
        <dbReference type="EMBL" id="KAK3220315.1"/>
    </source>
</evidence>
<feature type="region of interest" description="Disordered" evidence="1">
    <location>
        <begin position="218"/>
        <end position="250"/>
    </location>
</feature>
<feature type="transmembrane region" description="Helical" evidence="2">
    <location>
        <begin position="107"/>
        <end position="125"/>
    </location>
</feature>
<gene>
    <name evidence="4" type="ORF">Dsin_014285</name>
</gene>
<comment type="caution">
    <text evidence="4">The sequence shown here is derived from an EMBL/GenBank/DDBJ whole genome shotgun (WGS) entry which is preliminary data.</text>
</comment>
<proteinExistence type="predicted"/>
<feature type="transmembrane region" description="Helical" evidence="2">
    <location>
        <begin position="387"/>
        <end position="408"/>
    </location>
</feature>
<dbReference type="AlphaFoldDB" id="A0AAE0EBF3"/>
<keyword evidence="2" id="KW-0472">Membrane</keyword>